<feature type="non-terminal residue" evidence="2">
    <location>
        <position position="1"/>
    </location>
</feature>
<protein>
    <recommendedName>
        <fullName evidence="1">K-box domain-containing protein</fullName>
    </recommendedName>
</protein>
<dbReference type="GO" id="GO:0003700">
    <property type="term" value="F:DNA-binding transcription factor activity"/>
    <property type="evidence" value="ECO:0007669"/>
    <property type="project" value="InterPro"/>
</dbReference>
<dbReference type="Pfam" id="PF01486">
    <property type="entry name" value="K-box"/>
    <property type="match status" value="1"/>
</dbReference>
<feature type="domain" description="K-box" evidence="1">
    <location>
        <begin position="1"/>
        <end position="68"/>
    </location>
</feature>
<reference evidence="2" key="1">
    <citation type="submission" date="2022-06" db="EMBL/GenBank/DDBJ databases">
        <title>Uncovering the hologenomic basis of an extraordinary plant invasion.</title>
        <authorList>
            <person name="Bieker V.C."/>
            <person name="Martin M.D."/>
            <person name="Gilbert T."/>
            <person name="Hodgins K."/>
            <person name="Battlay P."/>
            <person name="Petersen B."/>
            <person name="Wilson J."/>
        </authorList>
    </citation>
    <scope>NUCLEOTIDE SEQUENCE</scope>
    <source>
        <strain evidence="2">AA19_3_7</strain>
        <tissue evidence="2">Leaf</tissue>
    </source>
</reference>
<dbReference type="Proteomes" id="UP001206925">
    <property type="component" value="Unassembled WGS sequence"/>
</dbReference>
<dbReference type="GO" id="GO:0005634">
    <property type="term" value="C:nucleus"/>
    <property type="evidence" value="ECO:0007669"/>
    <property type="project" value="InterPro"/>
</dbReference>
<name>A0AAD5GLQ1_AMBAR</name>
<dbReference type="EMBL" id="JAMZMK010007208">
    <property type="protein sequence ID" value="KAI7745539.1"/>
    <property type="molecule type" value="Genomic_DNA"/>
</dbReference>
<dbReference type="AlphaFoldDB" id="A0AAD5GLQ1"/>
<keyword evidence="3" id="KW-1185">Reference proteome</keyword>
<sequence length="124" mass="14886">NYVGEGLEPLNFRELQSIEQQLETALKRVRTRKNQVMHESFLELHNKERALQEQNTALSKKCVKFMSTKSKDRWLLTTIRLSYPFIQMWKQLKENEMNDKQQNTQAHAISKVMMPPWLLRHMNE</sequence>
<evidence type="ECO:0000313" key="3">
    <source>
        <dbReference type="Proteomes" id="UP001206925"/>
    </source>
</evidence>
<accession>A0AAD5GLQ1</accession>
<organism evidence="2 3">
    <name type="scientific">Ambrosia artemisiifolia</name>
    <name type="common">Common ragweed</name>
    <dbReference type="NCBI Taxonomy" id="4212"/>
    <lineage>
        <taxon>Eukaryota</taxon>
        <taxon>Viridiplantae</taxon>
        <taxon>Streptophyta</taxon>
        <taxon>Embryophyta</taxon>
        <taxon>Tracheophyta</taxon>
        <taxon>Spermatophyta</taxon>
        <taxon>Magnoliopsida</taxon>
        <taxon>eudicotyledons</taxon>
        <taxon>Gunneridae</taxon>
        <taxon>Pentapetalae</taxon>
        <taxon>asterids</taxon>
        <taxon>campanulids</taxon>
        <taxon>Asterales</taxon>
        <taxon>Asteraceae</taxon>
        <taxon>Asteroideae</taxon>
        <taxon>Heliantheae alliance</taxon>
        <taxon>Heliantheae</taxon>
        <taxon>Ambrosia</taxon>
    </lineage>
</organism>
<proteinExistence type="predicted"/>
<evidence type="ECO:0000313" key="2">
    <source>
        <dbReference type="EMBL" id="KAI7745539.1"/>
    </source>
</evidence>
<gene>
    <name evidence="2" type="ORF">M8C21_008238</name>
</gene>
<dbReference type="InterPro" id="IPR002487">
    <property type="entry name" value="TF_Kbox"/>
</dbReference>
<comment type="caution">
    <text evidence="2">The sequence shown here is derived from an EMBL/GenBank/DDBJ whole genome shotgun (WGS) entry which is preliminary data.</text>
</comment>
<dbReference type="PROSITE" id="PS51297">
    <property type="entry name" value="K_BOX"/>
    <property type="match status" value="1"/>
</dbReference>
<evidence type="ECO:0000259" key="1">
    <source>
        <dbReference type="PROSITE" id="PS51297"/>
    </source>
</evidence>